<dbReference type="PANTHER" id="PTHR12526:SF630">
    <property type="entry name" value="GLYCOSYLTRANSFERASE"/>
    <property type="match status" value="1"/>
</dbReference>
<dbReference type="GO" id="GO:0016757">
    <property type="term" value="F:glycosyltransferase activity"/>
    <property type="evidence" value="ECO:0007669"/>
    <property type="project" value="InterPro"/>
</dbReference>
<dbReference type="SUPFAM" id="SSF53756">
    <property type="entry name" value="UDP-Glycosyltransferase/glycogen phosphorylase"/>
    <property type="match status" value="1"/>
</dbReference>
<protein>
    <recommendedName>
        <fullName evidence="5">Glycosyl transferase family 1 domain-containing protein</fullName>
    </recommendedName>
</protein>
<sequence length="352" mass="38761">MAASLSKYFPADVETVFTIFENRVEYDHNGRVISLDLKSEEGTFKKIVNIIKRYLKLKKVIAAEKPDAVVSFMESSNLLNILCNPGRAVVSVRAHTSINYKNDFFNRMIVRAYSLAGKVISVSEEIKKDLIANFGVSGEKISVIYNPAGVGEVEKLAPEPIDDEHKDIFAGGKAIITCGRMNDQKNHASLIRAFHLGLPHLPGAQLVLLGRGELENDLKKLAGDLKISDRVHFLGFQKNPYKYIAASRLFVLSSLYEGFPNSIVEAMICRTPLISSRCPSGPAEIFAGAKFANLFEPGDHAAMASKMITFFNRNNSDMLGFYKTKLAELDCVKIAEKYLAACGISEEGGGLK</sequence>
<evidence type="ECO:0000313" key="3">
    <source>
        <dbReference type="EMBL" id="OGM06057.1"/>
    </source>
</evidence>
<dbReference type="AlphaFoldDB" id="A0A1F7WTT0"/>
<accession>A0A1F7WTT0</accession>
<dbReference type="Pfam" id="PF13439">
    <property type="entry name" value="Glyco_transf_4"/>
    <property type="match status" value="1"/>
</dbReference>
<gene>
    <name evidence="3" type="ORF">A2008_12255</name>
</gene>
<dbReference type="Gene3D" id="3.40.50.2000">
    <property type="entry name" value="Glycogen Phosphorylase B"/>
    <property type="match status" value="2"/>
</dbReference>
<evidence type="ECO:0008006" key="5">
    <source>
        <dbReference type="Google" id="ProtNLM"/>
    </source>
</evidence>
<dbReference type="Pfam" id="PF00534">
    <property type="entry name" value="Glycos_transf_1"/>
    <property type="match status" value="1"/>
</dbReference>
<dbReference type="EMBL" id="MGFH01000082">
    <property type="protein sequence ID" value="OGM06057.1"/>
    <property type="molecule type" value="Genomic_DNA"/>
</dbReference>
<dbReference type="InterPro" id="IPR028098">
    <property type="entry name" value="Glyco_trans_4-like_N"/>
</dbReference>
<dbReference type="PANTHER" id="PTHR12526">
    <property type="entry name" value="GLYCOSYLTRANSFERASE"/>
    <property type="match status" value="1"/>
</dbReference>
<proteinExistence type="predicted"/>
<evidence type="ECO:0000259" key="2">
    <source>
        <dbReference type="Pfam" id="PF13439"/>
    </source>
</evidence>
<organism evidence="3 4">
    <name type="scientific">Candidatus Wallbacteria bacterium GWC2_49_35</name>
    <dbReference type="NCBI Taxonomy" id="1817813"/>
    <lineage>
        <taxon>Bacteria</taxon>
        <taxon>Candidatus Walliibacteriota</taxon>
    </lineage>
</organism>
<reference evidence="3 4" key="1">
    <citation type="journal article" date="2016" name="Nat. Commun.">
        <title>Thousands of microbial genomes shed light on interconnected biogeochemical processes in an aquifer system.</title>
        <authorList>
            <person name="Anantharaman K."/>
            <person name="Brown C.T."/>
            <person name="Hug L.A."/>
            <person name="Sharon I."/>
            <person name="Castelle C.J."/>
            <person name="Probst A.J."/>
            <person name="Thomas B.C."/>
            <person name="Singh A."/>
            <person name="Wilkins M.J."/>
            <person name="Karaoz U."/>
            <person name="Brodie E.L."/>
            <person name="Williams K.H."/>
            <person name="Hubbard S.S."/>
            <person name="Banfield J.F."/>
        </authorList>
    </citation>
    <scope>NUCLEOTIDE SEQUENCE [LARGE SCALE GENOMIC DNA]</scope>
</reference>
<name>A0A1F7WTT0_9BACT</name>
<evidence type="ECO:0000313" key="4">
    <source>
        <dbReference type="Proteomes" id="UP000178735"/>
    </source>
</evidence>
<comment type="caution">
    <text evidence="3">The sequence shown here is derived from an EMBL/GenBank/DDBJ whole genome shotgun (WGS) entry which is preliminary data.</text>
</comment>
<feature type="domain" description="Glycosyl transferase family 1" evidence="1">
    <location>
        <begin position="166"/>
        <end position="314"/>
    </location>
</feature>
<feature type="domain" description="Glycosyltransferase subfamily 4-like N-terminal" evidence="2">
    <location>
        <begin position="43"/>
        <end position="147"/>
    </location>
</feature>
<dbReference type="CDD" id="cd03811">
    <property type="entry name" value="GT4_GT28_WabH-like"/>
    <property type="match status" value="1"/>
</dbReference>
<evidence type="ECO:0000259" key="1">
    <source>
        <dbReference type="Pfam" id="PF00534"/>
    </source>
</evidence>
<dbReference type="STRING" id="1817813.A2008_12255"/>
<dbReference type="InterPro" id="IPR001296">
    <property type="entry name" value="Glyco_trans_1"/>
</dbReference>
<dbReference type="Proteomes" id="UP000178735">
    <property type="component" value="Unassembled WGS sequence"/>
</dbReference>